<dbReference type="GO" id="GO:0016787">
    <property type="term" value="F:hydrolase activity"/>
    <property type="evidence" value="ECO:0007669"/>
    <property type="project" value="UniProtKB-KW"/>
</dbReference>
<sequence length="314" mass="34823">MDRRTFLAGAGAAAGATLIQGSAWAQSTGKAAAAPAVQDFDFLFFTDTHLEPELNAAKGCAMAFRSMRMFPHADFAIQGGDHVFDTLAVPKQRSLSLWELYDQTQQELSVKVYHTLGNHDVFGLKPASGVDPSDPDYGKKYYRDHIGKTFYSFDHKGVHFVVLDSVQMTPDRDYEGRIDAEQMQWLRTDLAALPAAAPVIVVTHMPLVTAVDAYLQRDLSPRPHYQMAVVNSAEVLPLFEGHNVLAVLQGHTHVQERVDWRGVPYITGGAVCGNWWQGTRLGTREGYMEVRVRGGRVQTGYVTYGFHSVDPHNT</sequence>
<evidence type="ECO:0000313" key="2">
    <source>
        <dbReference type="EMBL" id="MFN2977328.1"/>
    </source>
</evidence>
<dbReference type="InterPro" id="IPR004843">
    <property type="entry name" value="Calcineurin-like_PHP"/>
</dbReference>
<reference evidence="2 3" key="1">
    <citation type="submission" date="2024-12" db="EMBL/GenBank/DDBJ databases">
        <authorList>
            <person name="Lee Y."/>
        </authorList>
    </citation>
    <scope>NUCLEOTIDE SEQUENCE [LARGE SCALE GENOMIC DNA]</scope>
    <source>
        <strain evidence="2 3">03SUJ4</strain>
    </source>
</reference>
<organism evidence="2 3">
    <name type="scientific">Terriglobus aquaticus</name>
    <dbReference type="NCBI Taxonomy" id="940139"/>
    <lineage>
        <taxon>Bacteria</taxon>
        <taxon>Pseudomonadati</taxon>
        <taxon>Acidobacteriota</taxon>
        <taxon>Terriglobia</taxon>
        <taxon>Terriglobales</taxon>
        <taxon>Acidobacteriaceae</taxon>
        <taxon>Terriglobus</taxon>
    </lineage>
</organism>
<dbReference type="EC" id="3.1.-.-" evidence="2"/>
<dbReference type="EMBL" id="JBJYXY010000001">
    <property type="protein sequence ID" value="MFN2977328.1"/>
    <property type="molecule type" value="Genomic_DNA"/>
</dbReference>
<keyword evidence="2" id="KW-0378">Hydrolase</keyword>
<dbReference type="PROSITE" id="PS51318">
    <property type="entry name" value="TAT"/>
    <property type="match status" value="1"/>
</dbReference>
<dbReference type="RefSeq" id="WP_263414505.1">
    <property type="nucleotide sequence ID" value="NZ_BAABBH010000001.1"/>
</dbReference>
<evidence type="ECO:0000313" key="3">
    <source>
        <dbReference type="Proteomes" id="UP001634747"/>
    </source>
</evidence>
<dbReference type="InterPro" id="IPR006311">
    <property type="entry name" value="TAT_signal"/>
</dbReference>
<keyword evidence="3" id="KW-1185">Reference proteome</keyword>
<dbReference type="PANTHER" id="PTHR43143">
    <property type="entry name" value="METALLOPHOSPHOESTERASE, CALCINEURIN SUPERFAMILY"/>
    <property type="match status" value="1"/>
</dbReference>
<accession>A0ABW9KPN1</accession>
<evidence type="ECO:0000259" key="1">
    <source>
        <dbReference type="Pfam" id="PF00149"/>
    </source>
</evidence>
<dbReference type="PANTHER" id="PTHR43143:SF1">
    <property type="entry name" value="SERINE_THREONINE-PROTEIN PHOSPHATASE CPPED1"/>
    <property type="match status" value="1"/>
</dbReference>
<feature type="domain" description="Calcineurin-like phosphoesterase" evidence="1">
    <location>
        <begin position="42"/>
        <end position="254"/>
    </location>
</feature>
<proteinExistence type="predicted"/>
<dbReference type="Proteomes" id="UP001634747">
    <property type="component" value="Unassembled WGS sequence"/>
</dbReference>
<protein>
    <submittedName>
        <fullName evidence="2">Metallophosphoesterase family protein</fullName>
        <ecNumber evidence="2">3.1.-.-</ecNumber>
    </submittedName>
</protein>
<dbReference type="InterPro" id="IPR051918">
    <property type="entry name" value="STPP_CPPED1"/>
</dbReference>
<dbReference type="SUPFAM" id="SSF56300">
    <property type="entry name" value="Metallo-dependent phosphatases"/>
    <property type="match status" value="1"/>
</dbReference>
<name>A0ABW9KPN1_9BACT</name>
<dbReference type="Pfam" id="PF00149">
    <property type="entry name" value="Metallophos"/>
    <property type="match status" value="1"/>
</dbReference>
<comment type="caution">
    <text evidence="2">The sequence shown here is derived from an EMBL/GenBank/DDBJ whole genome shotgun (WGS) entry which is preliminary data.</text>
</comment>
<gene>
    <name evidence="2" type="ORF">ACK2TP_16275</name>
</gene>
<dbReference type="InterPro" id="IPR029052">
    <property type="entry name" value="Metallo-depent_PP-like"/>
</dbReference>
<dbReference type="Gene3D" id="3.60.21.10">
    <property type="match status" value="1"/>
</dbReference>